<gene>
    <name evidence="3" type="ORF">PCOR1329_LOCUS34151</name>
</gene>
<feature type="compositionally biased region" description="Low complexity" evidence="1">
    <location>
        <begin position="86"/>
        <end position="100"/>
    </location>
</feature>
<dbReference type="PROSITE" id="PS51998">
    <property type="entry name" value="DEK_C"/>
    <property type="match status" value="1"/>
</dbReference>
<dbReference type="SUPFAM" id="SSF109715">
    <property type="entry name" value="DEK C-terminal domain"/>
    <property type="match status" value="1"/>
</dbReference>
<dbReference type="EMBL" id="CAUYUJ010014200">
    <property type="protein sequence ID" value="CAK0838126.1"/>
    <property type="molecule type" value="Genomic_DNA"/>
</dbReference>
<evidence type="ECO:0000313" key="4">
    <source>
        <dbReference type="Proteomes" id="UP001189429"/>
    </source>
</evidence>
<sequence length="192" mass="20402">MASAPEQPAPGAAALPSDDVLRGHVAAILEGQDLTQMSMKEVRGLLETRCGMAAGALDEHKAKVKEVVTAKIAELQDANDQHEDAASAAVAPAAQPSAGAKQKRADRKPGEPGAAKKKQSTLCTRKSFMKNAKTFPVKLGDNNFNVAPREFSTGSCGYFLSSKVPMELDGERVMMQCSLNCTVIGSKEWKND</sequence>
<dbReference type="Proteomes" id="UP001189429">
    <property type="component" value="Unassembled WGS sequence"/>
</dbReference>
<dbReference type="Gene3D" id="1.10.10.60">
    <property type="entry name" value="Homeodomain-like"/>
    <property type="match status" value="1"/>
</dbReference>
<comment type="caution">
    <text evidence="3">The sequence shown here is derived from an EMBL/GenBank/DDBJ whole genome shotgun (WGS) entry which is preliminary data.</text>
</comment>
<proteinExistence type="predicted"/>
<name>A0ABN9SZS3_9DINO</name>
<organism evidence="3 4">
    <name type="scientific">Prorocentrum cordatum</name>
    <dbReference type="NCBI Taxonomy" id="2364126"/>
    <lineage>
        <taxon>Eukaryota</taxon>
        <taxon>Sar</taxon>
        <taxon>Alveolata</taxon>
        <taxon>Dinophyceae</taxon>
        <taxon>Prorocentrales</taxon>
        <taxon>Prorocentraceae</taxon>
        <taxon>Prorocentrum</taxon>
    </lineage>
</organism>
<reference evidence="3" key="1">
    <citation type="submission" date="2023-10" db="EMBL/GenBank/DDBJ databases">
        <authorList>
            <person name="Chen Y."/>
            <person name="Shah S."/>
            <person name="Dougan E. K."/>
            <person name="Thang M."/>
            <person name="Chan C."/>
        </authorList>
    </citation>
    <scope>NUCLEOTIDE SEQUENCE [LARGE SCALE GENOMIC DNA]</scope>
</reference>
<evidence type="ECO:0000259" key="2">
    <source>
        <dbReference type="PROSITE" id="PS51998"/>
    </source>
</evidence>
<dbReference type="InterPro" id="IPR014876">
    <property type="entry name" value="DEK_C"/>
</dbReference>
<evidence type="ECO:0000313" key="3">
    <source>
        <dbReference type="EMBL" id="CAK0838126.1"/>
    </source>
</evidence>
<evidence type="ECO:0000256" key="1">
    <source>
        <dbReference type="SAM" id="MobiDB-lite"/>
    </source>
</evidence>
<protein>
    <recommendedName>
        <fullName evidence="2">DEK-C domain-containing protein</fullName>
    </recommendedName>
</protein>
<accession>A0ABN9SZS3</accession>
<dbReference type="Pfam" id="PF08766">
    <property type="entry name" value="DEK_C"/>
    <property type="match status" value="1"/>
</dbReference>
<feature type="region of interest" description="Disordered" evidence="1">
    <location>
        <begin position="78"/>
        <end position="121"/>
    </location>
</feature>
<feature type="domain" description="DEK-C" evidence="2">
    <location>
        <begin position="15"/>
        <end position="73"/>
    </location>
</feature>
<keyword evidence="4" id="KW-1185">Reference proteome</keyword>